<evidence type="ECO:0000256" key="1">
    <source>
        <dbReference type="SAM" id="Phobius"/>
    </source>
</evidence>
<keyword evidence="1" id="KW-1133">Transmembrane helix</keyword>
<name>A0ABX4MTQ4_9RHOB</name>
<comment type="caution">
    <text evidence="2">The sequence shown here is derived from an EMBL/GenBank/DDBJ whole genome shotgun (WGS) entry which is preliminary data.</text>
</comment>
<evidence type="ECO:0000313" key="2">
    <source>
        <dbReference type="EMBL" id="PJE30434.1"/>
    </source>
</evidence>
<feature type="transmembrane region" description="Helical" evidence="1">
    <location>
        <begin position="6"/>
        <end position="26"/>
    </location>
</feature>
<organism evidence="2 3">
    <name type="scientific">Pseudooceanicola antarcticus</name>
    <dbReference type="NCBI Taxonomy" id="1247613"/>
    <lineage>
        <taxon>Bacteria</taxon>
        <taxon>Pseudomonadati</taxon>
        <taxon>Pseudomonadota</taxon>
        <taxon>Alphaproteobacteria</taxon>
        <taxon>Rhodobacterales</taxon>
        <taxon>Paracoccaceae</taxon>
        <taxon>Pseudooceanicola</taxon>
    </lineage>
</organism>
<evidence type="ECO:0008006" key="4">
    <source>
        <dbReference type="Google" id="ProtNLM"/>
    </source>
</evidence>
<dbReference type="EMBL" id="PGTD01000013">
    <property type="protein sequence ID" value="PJE30434.1"/>
    <property type="molecule type" value="Genomic_DNA"/>
</dbReference>
<reference evidence="2 3" key="1">
    <citation type="journal article" date="2018" name="Int. J. Syst. Evol. Microbiol.">
        <title>Pseudooceanicola lipolyticus sp. nov., a marine alphaproteobacterium, reclassification of Oceanicola flagellatus as Pseudooceanicola flagellatus comb. nov. and emended description of the genus Pseudooceanicola.</title>
        <authorList>
            <person name="Huang M.-M."/>
            <person name="Guo L.-L."/>
            <person name="Wu Y.-H."/>
            <person name="Lai Q.-L."/>
            <person name="Shao Z.-Z."/>
            <person name="Wang C.-S."/>
            <person name="Wu M."/>
            <person name="Xu X.-W."/>
        </authorList>
    </citation>
    <scope>NUCLEOTIDE SEQUENCE [LARGE SCALE GENOMIC DNA]</scope>
    <source>
        <strain evidence="2 3">Ar-45</strain>
    </source>
</reference>
<feature type="transmembrane region" description="Helical" evidence="1">
    <location>
        <begin position="66"/>
        <end position="85"/>
    </location>
</feature>
<keyword evidence="1" id="KW-0472">Membrane</keyword>
<accession>A0ABX4MTQ4</accession>
<keyword evidence="1" id="KW-0812">Transmembrane</keyword>
<dbReference type="Proteomes" id="UP000231702">
    <property type="component" value="Unassembled WGS sequence"/>
</dbReference>
<sequence length="88" mass="10488">MFAFLRLALVAFVLLTIAYGIVSLWSRQMRRRKLRKEWEAEGRPGDRRDYVEKGLDEYDDSFRRKLILLIYIVPVLVVAFIVYAVNFM</sequence>
<protein>
    <recommendedName>
        <fullName evidence="4">Cation/multidrug efflux pump</fullName>
    </recommendedName>
</protein>
<proteinExistence type="predicted"/>
<gene>
    <name evidence="2" type="ORF">CVM39_06620</name>
</gene>
<keyword evidence="3" id="KW-1185">Reference proteome</keyword>
<evidence type="ECO:0000313" key="3">
    <source>
        <dbReference type="Proteomes" id="UP000231702"/>
    </source>
</evidence>